<dbReference type="EMBL" id="MLCO01000020">
    <property type="protein sequence ID" value="ONG58269.1"/>
    <property type="molecule type" value="Genomic_DNA"/>
</dbReference>
<comment type="caution">
    <text evidence="2">The sequence shown here is derived from an EMBL/GenBank/DDBJ whole genome shotgun (WGS) entry which is preliminary data.</text>
</comment>
<organism evidence="2 3">
    <name type="scientific">Teichococcus deserti</name>
    <dbReference type="NCBI Taxonomy" id="1817963"/>
    <lineage>
        <taxon>Bacteria</taxon>
        <taxon>Pseudomonadati</taxon>
        <taxon>Pseudomonadota</taxon>
        <taxon>Alphaproteobacteria</taxon>
        <taxon>Acetobacterales</taxon>
        <taxon>Roseomonadaceae</taxon>
        <taxon>Roseomonas</taxon>
    </lineage>
</organism>
<protein>
    <submittedName>
        <fullName evidence="2">Uncharacterized protein</fullName>
    </submittedName>
</protein>
<proteinExistence type="predicted"/>
<evidence type="ECO:0000313" key="2">
    <source>
        <dbReference type="EMBL" id="ONG58269.1"/>
    </source>
</evidence>
<sequence>MSNRLAYADTALPFFGPTADRMLDSPLSYWKGWELRTRCGHPGCPREKLLCVEDVLQARGEMTVRDLAGRLRCRHCQRPASKLAFEQDKPGGRVSYPVRRPTPMQRQPRGRPAPRRD</sequence>
<dbReference type="OrthoDB" id="7198507at2"/>
<evidence type="ECO:0000313" key="3">
    <source>
        <dbReference type="Proteomes" id="UP000188879"/>
    </source>
</evidence>
<evidence type="ECO:0000256" key="1">
    <source>
        <dbReference type="SAM" id="MobiDB-lite"/>
    </source>
</evidence>
<keyword evidence="3" id="KW-1185">Reference proteome</keyword>
<accession>A0A1V2H9C4</accession>
<feature type="compositionally biased region" description="Basic residues" evidence="1">
    <location>
        <begin position="108"/>
        <end position="117"/>
    </location>
</feature>
<reference evidence="2 3" key="1">
    <citation type="submission" date="2016-10" db="EMBL/GenBank/DDBJ databases">
        <title>Draft Genome sequence of Roseomonas sp. strain M3.</title>
        <authorList>
            <person name="Subhash Y."/>
            <person name="Lee S."/>
        </authorList>
    </citation>
    <scope>NUCLEOTIDE SEQUENCE [LARGE SCALE GENOMIC DNA]</scope>
    <source>
        <strain evidence="2 3">M3</strain>
    </source>
</reference>
<gene>
    <name evidence="2" type="ORF">BKE38_03185</name>
</gene>
<dbReference type="RefSeq" id="WP_076955935.1">
    <property type="nucleotide sequence ID" value="NZ_MLCO01000020.1"/>
</dbReference>
<feature type="region of interest" description="Disordered" evidence="1">
    <location>
        <begin position="84"/>
        <end position="117"/>
    </location>
</feature>
<name>A0A1V2H9C4_9PROT</name>
<dbReference type="Proteomes" id="UP000188879">
    <property type="component" value="Unassembled WGS sequence"/>
</dbReference>
<dbReference type="AlphaFoldDB" id="A0A1V2H9C4"/>